<name>A0A2S2PMU1_SCHGA</name>
<dbReference type="Gene3D" id="3.60.10.10">
    <property type="entry name" value="Endonuclease/exonuclease/phosphatase"/>
    <property type="match status" value="1"/>
</dbReference>
<dbReference type="InterPro" id="IPR036691">
    <property type="entry name" value="Endo/exonu/phosph_ase_sf"/>
</dbReference>
<gene>
    <name evidence="1" type="ORF">g.172751</name>
</gene>
<dbReference type="AlphaFoldDB" id="A0A2S2PMU1"/>
<organism evidence="1">
    <name type="scientific">Schizaphis graminum</name>
    <name type="common">Green bug aphid</name>
    <dbReference type="NCBI Taxonomy" id="13262"/>
    <lineage>
        <taxon>Eukaryota</taxon>
        <taxon>Metazoa</taxon>
        <taxon>Ecdysozoa</taxon>
        <taxon>Arthropoda</taxon>
        <taxon>Hexapoda</taxon>
        <taxon>Insecta</taxon>
        <taxon>Pterygota</taxon>
        <taxon>Neoptera</taxon>
        <taxon>Paraneoptera</taxon>
        <taxon>Hemiptera</taxon>
        <taxon>Sternorrhyncha</taxon>
        <taxon>Aphidomorpha</taxon>
        <taxon>Aphidoidea</taxon>
        <taxon>Aphididae</taxon>
        <taxon>Aphidini</taxon>
        <taxon>Schizaphis</taxon>
    </lineage>
</organism>
<dbReference type="EMBL" id="GGMR01018161">
    <property type="protein sequence ID" value="MBY30780.1"/>
    <property type="molecule type" value="Transcribed_RNA"/>
</dbReference>
<protein>
    <submittedName>
        <fullName evidence="1">Uncharacterized protein</fullName>
    </submittedName>
</protein>
<reference evidence="1" key="1">
    <citation type="submission" date="2018-04" db="EMBL/GenBank/DDBJ databases">
        <title>Transcriptome of Schizaphis graminum biotype I.</title>
        <authorList>
            <person name="Scully E.D."/>
            <person name="Geib S.M."/>
            <person name="Palmer N.A."/>
            <person name="Koch K."/>
            <person name="Bradshaw J."/>
            <person name="Heng-Moss T."/>
            <person name="Sarath G."/>
        </authorList>
    </citation>
    <scope>NUCLEOTIDE SEQUENCE</scope>
</reference>
<sequence>MINDSINCLDIIILSETWNSTGFTPQNIIGFSSYKSENNLNQNDGVLIYTNNKHNISINQLQLFSEASCIKINLNVNNKPITIIAAYRSPQSNINIFLSELSTLMTSGSYSQ</sequence>
<dbReference type="SUPFAM" id="SSF56219">
    <property type="entry name" value="DNase I-like"/>
    <property type="match status" value="1"/>
</dbReference>
<proteinExistence type="predicted"/>
<evidence type="ECO:0000313" key="1">
    <source>
        <dbReference type="EMBL" id="MBY30780.1"/>
    </source>
</evidence>
<accession>A0A2S2PMU1</accession>